<dbReference type="InterPro" id="IPR050834">
    <property type="entry name" value="Glycosyltransf_2"/>
</dbReference>
<feature type="domain" description="Glycosyltransferase 2-like" evidence="2">
    <location>
        <begin position="8"/>
        <end position="132"/>
    </location>
</feature>
<dbReference type="Gene3D" id="3.90.550.10">
    <property type="entry name" value="Spore Coat Polysaccharide Biosynthesis Protein SpsA, Chain A"/>
    <property type="match status" value="1"/>
</dbReference>
<dbReference type="EMBL" id="BOMM01000044">
    <property type="protein sequence ID" value="GIE12892.1"/>
    <property type="molecule type" value="Genomic_DNA"/>
</dbReference>
<feature type="transmembrane region" description="Helical" evidence="1">
    <location>
        <begin position="277"/>
        <end position="298"/>
    </location>
</feature>
<comment type="caution">
    <text evidence="3">The sequence shown here is derived from an EMBL/GenBank/DDBJ whole genome shotgun (WGS) entry which is preliminary data.</text>
</comment>
<dbReference type="InterPro" id="IPR001173">
    <property type="entry name" value="Glyco_trans_2-like"/>
</dbReference>
<keyword evidence="1" id="KW-0472">Membrane</keyword>
<gene>
    <name evidence="3" type="ORF">Afe05nite_47320</name>
</gene>
<dbReference type="Pfam" id="PF00535">
    <property type="entry name" value="Glycos_transf_2"/>
    <property type="match status" value="1"/>
</dbReference>
<evidence type="ECO:0000313" key="3">
    <source>
        <dbReference type="EMBL" id="GIE12892.1"/>
    </source>
</evidence>
<dbReference type="Proteomes" id="UP000598174">
    <property type="component" value="Unassembled WGS sequence"/>
</dbReference>
<sequence>MSRLPFLSVVIPCWNEAGFVAAFLDSVLANDYPADRMEVLLVDGMSTDGTREIAAKYEAREPRLRVVDNPGHSKPVALNLGILESRGDVIIRLDVHAVYQKDYLRRCVQGLVAHPDADNVGGVRRAEPRDERLLSRAVSLANTHPLAAGNAKYRIGAAGPKWVDTVFGGCYRRAVFDRIGLFDERLDRTQDLEFNQRLRAAGGKILLIPDIVCTYYPRGDWKQFVTWTYNSAYWAFKGSRTVGRWIGSWRNCVPLGFVAGLAGAAVLGPHSKLVRRVAGTVLGTYGVLVVGSAGRIAAREREPRLLVVMPVVFFATHVSYGLGSAVGLLDPAGRRR</sequence>
<dbReference type="InterPro" id="IPR029044">
    <property type="entry name" value="Nucleotide-diphossugar_trans"/>
</dbReference>
<dbReference type="AlphaFoldDB" id="A0A919J3W4"/>
<dbReference type="RefSeq" id="WP_203819347.1">
    <property type="nucleotide sequence ID" value="NZ_BAAABP010000063.1"/>
</dbReference>
<organism evidence="3 4">
    <name type="scientific">Paractinoplanes ferrugineus</name>
    <dbReference type="NCBI Taxonomy" id="113564"/>
    <lineage>
        <taxon>Bacteria</taxon>
        <taxon>Bacillati</taxon>
        <taxon>Actinomycetota</taxon>
        <taxon>Actinomycetes</taxon>
        <taxon>Micromonosporales</taxon>
        <taxon>Micromonosporaceae</taxon>
        <taxon>Paractinoplanes</taxon>
    </lineage>
</organism>
<dbReference type="CDD" id="cd02525">
    <property type="entry name" value="Succinoglycan_BP_ExoA"/>
    <property type="match status" value="1"/>
</dbReference>
<keyword evidence="4" id="KW-1185">Reference proteome</keyword>
<evidence type="ECO:0000313" key="4">
    <source>
        <dbReference type="Proteomes" id="UP000598174"/>
    </source>
</evidence>
<reference evidence="3" key="1">
    <citation type="submission" date="2021-01" db="EMBL/GenBank/DDBJ databases">
        <title>Whole genome shotgun sequence of Actinoplanes ferrugineus NBRC 15555.</title>
        <authorList>
            <person name="Komaki H."/>
            <person name="Tamura T."/>
        </authorList>
    </citation>
    <scope>NUCLEOTIDE SEQUENCE</scope>
    <source>
        <strain evidence="3">NBRC 15555</strain>
    </source>
</reference>
<protein>
    <recommendedName>
        <fullName evidence="2">Glycosyltransferase 2-like domain-containing protein</fullName>
    </recommendedName>
</protein>
<keyword evidence="1" id="KW-1133">Transmembrane helix</keyword>
<dbReference type="PANTHER" id="PTHR43685">
    <property type="entry name" value="GLYCOSYLTRANSFERASE"/>
    <property type="match status" value="1"/>
</dbReference>
<name>A0A919J3W4_9ACTN</name>
<dbReference type="PANTHER" id="PTHR43685:SF2">
    <property type="entry name" value="GLYCOSYLTRANSFERASE 2-LIKE DOMAIN-CONTAINING PROTEIN"/>
    <property type="match status" value="1"/>
</dbReference>
<proteinExistence type="predicted"/>
<accession>A0A919J3W4</accession>
<feature type="transmembrane region" description="Helical" evidence="1">
    <location>
        <begin position="252"/>
        <end position="271"/>
    </location>
</feature>
<evidence type="ECO:0000256" key="1">
    <source>
        <dbReference type="SAM" id="Phobius"/>
    </source>
</evidence>
<feature type="transmembrane region" description="Helical" evidence="1">
    <location>
        <begin position="305"/>
        <end position="329"/>
    </location>
</feature>
<keyword evidence="1" id="KW-0812">Transmembrane</keyword>
<dbReference type="SUPFAM" id="SSF53448">
    <property type="entry name" value="Nucleotide-diphospho-sugar transferases"/>
    <property type="match status" value="1"/>
</dbReference>
<evidence type="ECO:0000259" key="2">
    <source>
        <dbReference type="Pfam" id="PF00535"/>
    </source>
</evidence>